<dbReference type="AlphaFoldDB" id="G7W9M2"/>
<dbReference type="eggNOG" id="COG0607">
    <property type="taxonomic scope" value="Bacteria"/>
</dbReference>
<dbReference type="PANTHER" id="PTHR43031">
    <property type="entry name" value="FAD-DEPENDENT OXIDOREDUCTASE"/>
    <property type="match status" value="1"/>
</dbReference>
<keyword evidence="1" id="KW-0472">Membrane</keyword>
<reference evidence="4" key="1">
    <citation type="submission" date="2011-11" db="EMBL/GenBank/DDBJ databases">
        <title>Complete sequence of Desulfosporosinus orientis DSM 765.</title>
        <authorList>
            <person name="Lucas S."/>
            <person name="Han J."/>
            <person name="Lapidus A."/>
            <person name="Cheng J.-F."/>
            <person name="Goodwin L."/>
            <person name="Pitluck S."/>
            <person name="Peters L."/>
            <person name="Ovchinnikova G."/>
            <person name="Teshima H."/>
            <person name="Detter J.C."/>
            <person name="Han C."/>
            <person name="Tapia R."/>
            <person name="Land M."/>
            <person name="Hauser L."/>
            <person name="Kyrpides N."/>
            <person name="Ivanova N."/>
            <person name="Pagani I."/>
            <person name="Pester M."/>
            <person name="Spring S."/>
            <person name="Ollivier B."/>
            <person name="Rattei T."/>
            <person name="Klenk H.-P."/>
            <person name="Wagner M."/>
            <person name="Loy A."/>
            <person name="Woyke T."/>
        </authorList>
    </citation>
    <scope>NUCLEOTIDE SEQUENCE [LARGE SCALE GENOMIC DNA]</scope>
    <source>
        <strain evidence="4">ATCC 19365 / DSM 765 / NCIMB 8382 / VKM B-1628</strain>
    </source>
</reference>
<reference evidence="3 4" key="2">
    <citation type="journal article" date="2012" name="J. Bacteriol.">
        <title>Complete genome sequences of Desulfosporosinus orientis DSM765T, Desulfosporosinus youngiae DSM17734T, Desulfosporosinus meridiei DSM13257T, and Desulfosporosinus acidiphilus DSM22704T.</title>
        <authorList>
            <person name="Pester M."/>
            <person name="Brambilla E."/>
            <person name="Alazard D."/>
            <person name="Rattei T."/>
            <person name="Weinmaier T."/>
            <person name="Han J."/>
            <person name="Lucas S."/>
            <person name="Lapidus A."/>
            <person name="Cheng J.F."/>
            <person name="Goodwin L."/>
            <person name="Pitluck S."/>
            <person name="Peters L."/>
            <person name="Ovchinnikova G."/>
            <person name="Teshima H."/>
            <person name="Detter J.C."/>
            <person name="Han C.S."/>
            <person name="Tapia R."/>
            <person name="Land M.L."/>
            <person name="Hauser L."/>
            <person name="Kyrpides N.C."/>
            <person name="Ivanova N.N."/>
            <person name="Pagani I."/>
            <person name="Huntmann M."/>
            <person name="Wei C.L."/>
            <person name="Davenport K.W."/>
            <person name="Daligault H."/>
            <person name="Chain P.S."/>
            <person name="Chen A."/>
            <person name="Mavromatis K."/>
            <person name="Markowitz V."/>
            <person name="Szeto E."/>
            <person name="Mikhailova N."/>
            <person name="Pati A."/>
            <person name="Wagner M."/>
            <person name="Woyke T."/>
            <person name="Ollivier B."/>
            <person name="Klenk H.P."/>
            <person name="Spring S."/>
            <person name="Loy A."/>
        </authorList>
    </citation>
    <scope>NUCLEOTIDE SEQUENCE [LARGE SCALE GENOMIC DNA]</scope>
    <source>
        <strain evidence="4">ATCC 19365 / DSM 765 / NCIMB 8382 / VKM B-1628</strain>
    </source>
</reference>
<evidence type="ECO:0000313" key="4">
    <source>
        <dbReference type="Proteomes" id="UP000006346"/>
    </source>
</evidence>
<keyword evidence="4" id="KW-1185">Reference proteome</keyword>
<dbReference type="KEGG" id="dor:Desor_4533"/>
<organism evidence="3 4">
    <name type="scientific">Desulfosporosinus orientis (strain ATCC 19365 / DSM 765 / NCIMB 8382 / VKM B-1628 / Singapore I)</name>
    <name type="common">Desulfotomaculum orientis</name>
    <dbReference type="NCBI Taxonomy" id="768706"/>
    <lineage>
        <taxon>Bacteria</taxon>
        <taxon>Bacillati</taxon>
        <taxon>Bacillota</taxon>
        <taxon>Clostridia</taxon>
        <taxon>Eubacteriales</taxon>
        <taxon>Desulfitobacteriaceae</taxon>
        <taxon>Desulfosporosinus</taxon>
    </lineage>
</organism>
<accession>G7W9M2</accession>
<keyword evidence="3" id="KW-0808">Transferase</keyword>
<proteinExistence type="predicted"/>
<feature type="transmembrane region" description="Helical" evidence="1">
    <location>
        <begin position="6"/>
        <end position="21"/>
    </location>
</feature>
<dbReference type="InterPro" id="IPR001763">
    <property type="entry name" value="Rhodanese-like_dom"/>
</dbReference>
<dbReference type="PROSITE" id="PS50206">
    <property type="entry name" value="RHODANESE_3"/>
    <property type="match status" value="1"/>
</dbReference>
<gene>
    <name evidence="3" type="ordered locus">Desor_4533</name>
</gene>
<dbReference type="Pfam" id="PF00581">
    <property type="entry name" value="Rhodanese"/>
    <property type="match status" value="1"/>
</dbReference>
<protein>
    <submittedName>
        <fullName evidence="3">Rhodanese-related sulfurtransferase</fullName>
    </submittedName>
</protein>
<dbReference type="RefSeq" id="WP_014186746.1">
    <property type="nucleotide sequence ID" value="NC_016584.1"/>
</dbReference>
<dbReference type="CDD" id="cd00158">
    <property type="entry name" value="RHOD"/>
    <property type="match status" value="1"/>
</dbReference>
<dbReference type="SUPFAM" id="SSF52821">
    <property type="entry name" value="Rhodanese/Cell cycle control phosphatase"/>
    <property type="match status" value="1"/>
</dbReference>
<dbReference type="Gene3D" id="3.40.250.10">
    <property type="entry name" value="Rhodanese-like domain"/>
    <property type="match status" value="1"/>
</dbReference>
<feature type="domain" description="Rhodanese" evidence="2">
    <location>
        <begin position="41"/>
        <end position="127"/>
    </location>
</feature>
<dbReference type="InterPro" id="IPR036873">
    <property type="entry name" value="Rhodanese-like_dom_sf"/>
</dbReference>
<evidence type="ECO:0000259" key="2">
    <source>
        <dbReference type="PROSITE" id="PS50206"/>
    </source>
</evidence>
<dbReference type="PANTHER" id="PTHR43031:SF1">
    <property type="entry name" value="PYRIDINE NUCLEOTIDE-DISULPHIDE OXIDOREDUCTASE"/>
    <property type="match status" value="1"/>
</dbReference>
<dbReference type="GO" id="GO:0016740">
    <property type="term" value="F:transferase activity"/>
    <property type="evidence" value="ECO:0007669"/>
    <property type="project" value="UniProtKB-KW"/>
</dbReference>
<name>G7W9M2_DESOD</name>
<dbReference type="STRING" id="768706.Desor_4533"/>
<dbReference type="SMART" id="SM00450">
    <property type="entry name" value="RHOD"/>
    <property type="match status" value="1"/>
</dbReference>
<evidence type="ECO:0000313" key="3">
    <source>
        <dbReference type="EMBL" id="AET69939.1"/>
    </source>
</evidence>
<sequence length="130" mass="14805">MNHTLSITVFITGILLLWFYQRGGIDKNRIEPAEAKKRLETEKGIIVLDVRTPGEYFEKHIPKSTLIPLNTLAKEAGSKLRDKEATIFVYCRSGNRSRAAVRILLRQGFTNIFNLGGLNRWPYKTVSGKK</sequence>
<dbReference type="OrthoDB" id="9800872at2"/>
<keyword evidence="1" id="KW-1133">Transmembrane helix</keyword>
<dbReference type="InterPro" id="IPR050229">
    <property type="entry name" value="GlpE_sulfurtransferase"/>
</dbReference>
<dbReference type="Proteomes" id="UP000006346">
    <property type="component" value="Chromosome"/>
</dbReference>
<dbReference type="PATRIC" id="fig|768706.3.peg.4607"/>
<dbReference type="HOGENOM" id="CLU_089574_1_0_9"/>
<keyword evidence="1" id="KW-0812">Transmembrane</keyword>
<dbReference type="EMBL" id="CP003108">
    <property type="protein sequence ID" value="AET69939.1"/>
    <property type="molecule type" value="Genomic_DNA"/>
</dbReference>
<evidence type="ECO:0000256" key="1">
    <source>
        <dbReference type="SAM" id="Phobius"/>
    </source>
</evidence>